<protein>
    <submittedName>
        <fullName evidence="1">Uncharacterized protein</fullName>
    </submittedName>
</protein>
<organism evidence="1 2">
    <name type="scientific">Periplaneta americana</name>
    <name type="common">American cockroach</name>
    <name type="synonym">Blatta americana</name>
    <dbReference type="NCBI Taxonomy" id="6978"/>
    <lineage>
        <taxon>Eukaryota</taxon>
        <taxon>Metazoa</taxon>
        <taxon>Ecdysozoa</taxon>
        <taxon>Arthropoda</taxon>
        <taxon>Hexapoda</taxon>
        <taxon>Insecta</taxon>
        <taxon>Pterygota</taxon>
        <taxon>Neoptera</taxon>
        <taxon>Polyneoptera</taxon>
        <taxon>Dictyoptera</taxon>
        <taxon>Blattodea</taxon>
        <taxon>Blattoidea</taxon>
        <taxon>Blattidae</taxon>
        <taxon>Blattinae</taxon>
        <taxon>Periplaneta</taxon>
    </lineage>
</organism>
<evidence type="ECO:0000313" key="2">
    <source>
        <dbReference type="Proteomes" id="UP001148838"/>
    </source>
</evidence>
<reference evidence="1 2" key="1">
    <citation type="journal article" date="2022" name="Allergy">
        <title>Genome assembly and annotation of Periplaneta americana reveal a comprehensive cockroach allergen profile.</title>
        <authorList>
            <person name="Wang L."/>
            <person name="Xiong Q."/>
            <person name="Saelim N."/>
            <person name="Wang L."/>
            <person name="Nong W."/>
            <person name="Wan A.T."/>
            <person name="Shi M."/>
            <person name="Liu X."/>
            <person name="Cao Q."/>
            <person name="Hui J.H.L."/>
            <person name="Sookrung N."/>
            <person name="Leung T.F."/>
            <person name="Tungtrongchitr A."/>
            <person name="Tsui S.K.W."/>
        </authorList>
    </citation>
    <scope>NUCLEOTIDE SEQUENCE [LARGE SCALE GENOMIC DNA]</scope>
    <source>
        <strain evidence="1">PWHHKU_190912</strain>
    </source>
</reference>
<accession>A0ABQ8RXU8</accession>
<evidence type="ECO:0000313" key="1">
    <source>
        <dbReference type="EMBL" id="KAJ4426452.1"/>
    </source>
</evidence>
<name>A0ABQ8RXU8_PERAM</name>
<proteinExistence type="predicted"/>
<keyword evidence="2" id="KW-1185">Reference proteome</keyword>
<comment type="caution">
    <text evidence="1">The sequence shown here is derived from an EMBL/GenBank/DDBJ whole genome shotgun (WGS) entry which is preliminary data.</text>
</comment>
<dbReference type="EMBL" id="JAJSOF020000040">
    <property type="protein sequence ID" value="KAJ4426452.1"/>
    <property type="molecule type" value="Genomic_DNA"/>
</dbReference>
<gene>
    <name evidence="1" type="ORF">ANN_27266</name>
</gene>
<dbReference type="Proteomes" id="UP001148838">
    <property type="component" value="Unassembled WGS sequence"/>
</dbReference>
<sequence length="191" mass="21764">MKRLPDISDCEDRIDRTLERLLAKKKSAKKHAIRKVQDNGEDLELNGLHQLLVYADDVNMLGQNPQTIRENTGMLLEASKEVNEVRPRKKSILSRLRTSHNSETVKIDMNNKGSFLSEGLHFESVYRNQGRQYQNVTPVILADANEEISESEQRYSTIPIRDAGLINGFLLLINVLCLQGIPLKPNCRIKN</sequence>